<keyword evidence="2" id="KW-0902">Two-component regulatory system</keyword>
<dbReference type="PANTHER" id="PTHR43874:SF87">
    <property type="entry name" value="HTH MYB-TYPE DOMAIN-CONTAINING PROTEIN"/>
    <property type="match status" value="1"/>
</dbReference>
<evidence type="ECO:0000259" key="8">
    <source>
        <dbReference type="PROSITE" id="PS50110"/>
    </source>
</evidence>
<feature type="compositionally biased region" description="Polar residues" evidence="7">
    <location>
        <begin position="233"/>
        <end position="243"/>
    </location>
</feature>
<gene>
    <name evidence="10" type="primary">LOC113871889</name>
</gene>
<dbReference type="InterPro" id="IPR009057">
    <property type="entry name" value="Homeodomain-like_sf"/>
</dbReference>
<dbReference type="GeneID" id="113871889"/>
<keyword evidence="3" id="KW-0805">Transcription regulation</keyword>
<dbReference type="KEGG" id="aprc:113871889"/>
<dbReference type="SUPFAM" id="SSF46689">
    <property type="entry name" value="Homeodomain-like"/>
    <property type="match status" value="1"/>
</dbReference>
<keyword evidence="5" id="KW-0539">Nucleus</keyword>
<dbReference type="SUPFAM" id="SSF52172">
    <property type="entry name" value="CheY-like"/>
    <property type="match status" value="1"/>
</dbReference>
<evidence type="ECO:0000256" key="7">
    <source>
        <dbReference type="SAM" id="MobiDB-lite"/>
    </source>
</evidence>
<feature type="compositionally biased region" description="Polar residues" evidence="7">
    <location>
        <begin position="264"/>
        <end position="277"/>
    </location>
</feature>
<evidence type="ECO:0000313" key="9">
    <source>
        <dbReference type="Proteomes" id="UP000694853"/>
    </source>
</evidence>
<reference evidence="9" key="1">
    <citation type="journal article" date="2019" name="Toxins">
        <title>Detection of Abrin-Like and Prepropulchellin-Like Toxin Genes and Transcripts Using Whole Genome Sequencing and Full-Length Transcript Sequencing of Abrus precatorius.</title>
        <authorList>
            <person name="Hovde B.T."/>
            <person name="Daligault H.E."/>
            <person name="Hanschen E.R."/>
            <person name="Kunde Y.A."/>
            <person name="Johnson M.B."/>
            <person name="Starkenburg S.R."/>
            <person name="Johnson S.L."/>
        </authorList>
    </citation>
    <scope>NUCLEOTIDE SEQUENCE [LARGE SCALE GENOMIC DNA]</scope>
</reference>
<organism evidence="9 10">
    <name type="scientific">Abrus precatorius</name>
    <name type="common">Indian licorice</name>
    <name type="synonym">Glycine abrus</name>
    <dbReference type="NCBI Taxonomy" id="3816"/>
    <lineage>
        <taxon>Eukaryota</taxon>
        <taxon>Viridiplantae</taxon>
        <taxon>Streptophyta</taxon>
        <taxon>Embryophyta</taxon>
        <taxon>Tracheophyta</taxon>
        <taxon>Spermatophyta</taxon>
        <taxon>Magnoliopsida</taxon>
        <taxon>eudicotyledons</taxon>
        <taxon>Gunneridae</taxon>
        <taxon>Pentapetalae</taxon>
        <taxon>rosids</taxon>
        <taxon>fabids</taxon>
        <taxon>Fabales</taxon>
        <taxon>Fabaceae</taxon>
        <taxon>Papilionoideae</taxon>
        <taxon>50 kb inversion clade</taxon>
        <taxon>NPAAA clade</taxon>
        <taxon>indigoferoid/millettioid clade</taxon>
        <taxon>Abreae</taxon>
        <taxon>Abrus</taxon>
    </lineage>
</organism>
<dbReference type="InterPro" id="IPR011006">
    <property type="entry name" value="CheY-like_superfamily"/>
</dbReference>
<dbReference type="InterPro" id="IPR001789">
    <property type="entry name" value="Sig_transdc_resp-reg_receiver"/>
</dbReference>
<evidence type="ECO:0000256" key="6">
    <source>
        <dbReference type="PROSITE-ProRule" id="PRU00169"/>
    </source>
</evidence>
<name>A0A8B8M7X5_ABRPR</name>
<feature type="compositionally biased region" description="Polar residues" evidence="7">
    <location>
        <begin position="284"/>
        <end position="305"/>
    </location>
</feature>
<feature type="domain" description="Response regulatory" evidence="8">
    <location>
        <begin position="20"/>
        <end position="134"/>
    </location>
</feature>
<feature type="compositionally biased region" description="Basic residues" evidence="7">
    <location>
        <begin position="169"/>
        <end position="178"/>
    </location>
</feature>
<evidence type="ECO:0000256" key="3">
    <source>
        <dbReference type="ARBA" id="ARBA00023015"/>
    </source>
</evidence>
<dbReference type="PANTHER" id="PTHR43874">
    <property type="entry name" value="TWO-COMPONENT RESPONSE REGULATOR"/>
    <property type="match status" value="1"/>
</dbReference>
<dbReference type="GO" id="GO:0000160">
    <property type="term" value="P:phosphorelay signal transduction system"/>
    <property type="evidence" value="ECO:0007669"/>
    <property type="project" value="UniProtKB-KW"/>
</dbReference>
<dbReference type="Proteomes" id="UP000694853">
    <property type="component" value="Unplaced"/>
</dbReference>
<evidence type="ECO:0000256" key="4">
    <source>
        <dbReference type="ARBA" id="ARBA00023163"/>
    </source>
</evidence>
<reference evidence="10" key="2">
    <citation type="submission" date="2025-08" db="UniProtKB">
        <authorList>
            <consortium name="RefSeq"/>
        </authorList>
    </citation>
    <scope>IDENTIFICATION</scope>
    <source>
        <tissue evidence="10">Young leaves</tissue>
    </source>
</reference>
<dbReference type="Gene3D" id="3.40.50.2300">
    <property type="match status" value="1"/>
</dbReference>
<dbReference type="OrthoDB" id="1427694at2759"/>
<comment type="caution">
    <text evidence="6">Lacks conserved residue(s) required for the propagation of feature annotation.</text>
</comment>
<dbReference type="PROSITE" id="PS50110">
    <property type="entry name" value="RESPONSE_REGULATORY"/>
    <property type="match status" value="1"/>
</dbReference>
<evidence type="ECO:0000313" key="10">
    <source>
        <dbReference type="RefSeq" id="XP_027364781.1"/>
    </source>
</evidence>
<comment type="subcellular location">
    <subcellularLocation>
        <location evidence="1">Nucleus</location>
    </subcellularLocation>
</comment>
<dbReference type="NCBIfam" id="TIGR01557">
    <property type="entry name" value="myb_SHAQKYF"/>
    <property type="match status" value="1"/>
</dbReference>
<dbReference type="RefSeq" id="XP_027364781.1">
    <property type="nucleotide sequence ID" value="XM_027508980.1"/>
</dbReference>
<protein>
    <submittedName>
        <fullName evidence="10">Two-component response regulator ARR12-like</fullName>
    </submittedName>
</protein>
<dbReference type="AlphaFoldDB" id="A0A8B8M7X5"/>
<feature type="region of interest" description="Disordered" evidence="7">
    <location>
        <begin position="139"/>
        <end position="184"/>
    </location>
</feature>
<dbReference type="GO" id="GO:0009736">
    <property type="term" value="P:cytokinin-activated signaling pathway"/>
    <property type="evidence" value="ECO:0007669"/>
    <property type="project" value="InterPro"/>
</dbReference>
<feature type="region of interest" description="Disordered" evidence="7">
    <location>
        <begin position="232"/>
        <end position="305"/>
    </location>
</feature>
<dbReference type="GO" id="GO:0005634">
    <property type="term" value="C:nucleus"/>
    <property type="evidence" value="ECO:0007669"/>
    <property type="project" value="UniProtKB-SubCell"/>
</dbReference>
<sequence length="356" mass="39672">MGDETRSLINYVPSFARGFNLLLLHDDKSSLVYLSSLLELYSFKVTATDDSSAAASMICDHKGGFKLVMAKANMPGMDPLSFLDVVLGKDIPVIFIHSGRFDDVTRKALATGLCYFLEEPIRSSDLKYVWQHAYRSKAHSTKETQNAEESQDKVGRAKVLRAKGERNKGAKGGKLKEKRRVDDCTMQDARPKKILSWMNEPFLTVRQVASHLQKHKLRLKRIENARFSELHPVSTSISSNSSHKAPLPSPSEVSSLGTKGLRTPTASSNESHEQNLSLKELETPENSTFPTENRTLDSSMDQNQPATEYNDIIKMLVEDSESFDLIENGTDPGDVDQYCEMLKTVLDGNSSTPKIP</sequence>
<keyword evidence="4" id="KW-0804">Transcription</keyword>
<dbReference type="InterPro" id="IPR045279">
    <property type="entry name" value="ARR-like"/>
</dbReference>
<evidence type="ECO:0000256" key="2">
    <source>
        <dbReference type="ARBA" id="ARBA00023012"/>
    </source>
</evidence>
<dbReference type="InterPro" id="IPR006447">
    <property type="entry name" value="Myb_dom_plants"/>
</dbReference>
<evidence type="ECO:0000256" key="1">
    <source>
        <dbReference type="ARBA" id="ARBA00004123"/>
    </source>
</evidence>
<proteinExistence type="predicted"/>
<dbReference type="Gene3D" id="1.10.10.60">
    <property type="entry name" value="Homeodomain-like"/>
    <property type="match status" value="1"/>
</dbReference>
<accession>A0A8B8M7X5</accession>
<keyword evidence="9" id="KW-1185">Reference proteome</keyword>
<dbReference type="GO" id="GO:0003677">
    <property type="term" value="F:DNA binding"/>
    <property type="evidence" value="ECO:0007669"/>
    <property type="project" value="InterPro"/>
</dbReference>
<evidence type="ECO:0000256" key="5">
    <source>
        <dbReference type="ARBA" id="ARBA00023242"/>
    </source>
</evidence>